<keyword evidence="2" id="KW-1185">Reference proteome</keyword>
<name>A0A4P5NU63_9PROT</name>
<comment type="caution">
    <text evidence="1">The sequence shown here is derived from an EMBL/GenBank/DDBJ whole genome shotgun (WGS) entry which is preliminary data.</text>
</comment>
<protein>
    <submittedName>
        <fullName evidence="1">Uncharacterized protein</fullName>
    </submittedName>
</protein>
<proteinExistence type="predicted"/>
<organism evidence="1 2">
    <name type="scientific">Komagataeibacter diospyri</name>
    <dbReference type="NCBI Taxonomy" id="1932662"/>
    <lineage>
        <taxon>Bacteria</taxon>
        <taxon>Pseudomonadati</taxon>
        <taxon>Pseudomonadota</taxon>
        <taxon>Alphaproteobacteria</taxon>
        <taxon>Acetobacterales</taxon>
        <taxon>Acetobacteraceae</taxon>
        <taxon>Komagataeibacter</taxon>
    </lineage>
</organism>
<dbReference type="AlphaFoldDB" id="A0A4P5NU63"/>
<dbReference type="RefSeq" id="WP_264371848.1">
    <property type="nucleotide sequence ID" value="NZ_BDLU01000045.1"/>
</dbReference>
<evidence type="ECO:0000313" key="2">
    <source>
        <dbReference type="Proteomes" id="UP000315095"/>
    </source>
</evidence>
<gene>
    <name evidence="1" type="ORF">MSKU9_2058</name>
</gene>
<sequence length="40" mass="4483">MKRLFINVALLVLIPLTGIAVRISGAMVRLSNCMWQEVKP</sequence>
<evidence type="ECO:0000313" key="1">
    <source>
        <dbReference type="EMBL" id="GCE83917.1"/>
    </source>
</evidence>
<reference evidence="2" key="1">
    <citation type="submission" date="2017-01" db="EMBL/GenBank/DDBJ databases">
        <title>Komagataeibacter sp. MSKU9 whole genome sequencing project.</title>
        <authorList>
            <person name="Matsutani M."/>
            <person name="Naloka K."/>
            <person name="Theeragool G."/>
            <person name="Yakushi T."/>
            <person name="Matsushita K."/>
        </authorList>
    </citation>
    <scope>NUCLEOTIDE SEQUENCE [LARGE SCALE GENOMIC DNA]</scope>
    <source>
        <strain evidence="2">MSKU9</strain>
    </source>
</reference>
<dbReference type="EMBL" id="BDLU01000045">
    <property type="protein sequence ID" value="GCE83917.1"/>
    <property type="molecule type" value="Genomic_DNA"/>
</dbReference>
<accession>A0A4P5NU63</accession>
<dbReference type="Proteomes" id="UP000315095">
    <property type="component" value="Unassembled WGS sequence"/>
</dbReference>